<evidence type="ECO:0000313" key="5">
    <source>
        <dbReference type="EMBL" id="SIT65711.1"/>
    </source>
</evidence>
<dbReference type="Gene3D" id="1.20.1250.20">
    <property type="entry name" value="MFS general substrate transporter like domains"/>
    <property type="match status" value="1"/>
</dbReference>
<feature type="transmembrane region" description="Helical" evidence="4">
    <location>
        <begin position="358"/>
        <end position="379"/>
    </location>
</feature>
<reference evidence="5 6" key="1">
    <citation type="submission" date="2017-01" db="EMBL/GenBank/DDBJ databases">
        <authorList>
            <person name="Mah S.A."/>
            <person name="Swanson W.J."/>
            <person name="Moy G.W."/>
            <person name="Vacquier V.D."/>
        </authorList>
    </citation>
    <scope>NUCLEOTIDE SEQUENCE [LARGE SCALE GENOMIC DNA]</scope>
    <source>
        <strain evidence="5 6">M9</strain>
    </source>
</reference>
<name>A0A1R3VM97_9GAMM</name>
<proteinExistence type="predicted"/>
<dbReference type="GO" id="GO:0022857">
    <property type="term" value="F:transmembrane transporter activity"/>
    <property type="evidence" value="ECO:0007669"/>
    <property type="project" value="InterPro"/>
</dbReference>
<dbReference type="PANTHER" id="PTHR23521:SF3">
    <property type="entry name" value="MFS TRANSPORTER"/>
    <property type="match status" value="1"/>
</dbReference>
<feature type="transmembrane region" description="Helical" evidence="4">
    <location>
        <begin position="94"/>
        <end position="114"/>
    </location>
</feature>
<feature type="transmembrane region" description="Helical" evidence="4">
    <location>
        <begin position="153"/>
        <end position="175"/>
    </location>
</feature>
<dbReference type="PANTHER" id="PTHR23521">
    <property type="entry name" value="TRANSPORTER MFS SUPERFAMILY"/>
    <property type="match status" value="1"/>
</dbReference>
<dbReference type="InterPro" id="IPR036259">
    <property type="entry name" value="MFS_trans_sf"/>
</dbReference>
<dbReference type="RefSeq" id="WP_084178566.1">
    <property type="nucleotide sequence ID" value="NZ_CP023018.1"/>
</dbReference>
<dbReference type="Proteomes" id="UP000223759">
    <property type="component" value="Unassembled WGS sequence"/>
</dbReference>
<dbReference type="EMBL" id="FTPK01000001">
    <property type="protein sequence ID" value="SIT65711.1"/>
    <property type="molecule type" value="Genomic_DNA"/>
</dbReference>
<feature type="transmembrane region" description="Helical" evidence="4">
    <location>
        <begin position="227"/>
        <end position="248"/>
    </location>
</feature>
<keyword evidence="3 4" id="KW-0472">Membrane</keyword>
<feature type="transmembrane region" description="Helical" evidence="4">
    <location>
        <begin position="320"/>
        <end position="337"/>
    </location>
</feature>
<dbReference type="STRING" id="233100.SAMN05216526_0161"/>
<keyword evidence="6" id="KW-1185">Reference proteome</keyword>
<sequence length="409" mass="44368">MGFNRWGTTPFFYNKWGRTPFLRAHPLAVIVFAQVCGTSLWFSINGVWLGMADTLALSHNDLGRLTLAVQAGFITGTLILAVSGLADRFRASRIFLTACLLGALVNAAFVWVAGDPALNTLLRFLTGMALGGIYPLGMKLVISWTPKHTGAALSWLVGMLTLGTALPHLLLAASFDLHWQWPLLASSVLALVGGLVIYGLGEGEHLPARSPRVSLKQGLAALRSRRFLAVAGGYFGHCWELYAFWMLAPLLVAVQVMRLEWSASWVPWLAFAIIGIGLWGCVMGGWLSRHWGSYSVARIALVVSGALCLLYPLLTHLPPLVLIALLLIWGFMVIADSPQFSAMAAASAPQDRVGASLAVMNAIGFALTIPPIYITSLWWTSLQDYVIWLLLPGPILGLIALHRYSHSGE</sequence>
<feature type="transmembrane region" description="Helical" evidence="4">
    <location>
        <begin position="120"/>
        <end position="141"/>
    </location>
</feature>
<feature type="transmembrane region" description="Helical" evidence="4">
    <location>
        <begin position="62"/>
        <end position="82"/>
    </location>
</feature>
<feature type="transmembrane region" description="Helical" evidence="4">
    <location>
        <begin position="295"/>
        <end position="314"/>
    </location>
</feature>
<dbReference type="GO" id="GO:0005886">
    <property type="term" value="C:plasma membrane"/>
    <property type="evidence" value="ECO:0007669"/>
    <property type="project" value="TreeGrafter"/>
</dbReference>
<feature type="transmembrane region" description="Helical" evidence="4">
    <location>
        <begin position="268"/>
        <end position="288"/>
    </location>
</feature>
<dbReference type="OrthoDB" id="9781976at2"/>
<dbReference type="AlphaFoldDB" id="A0A1R3VM97"/>
<organism evidence="5 6">
    <name type="scientific">Ectothiorhodosinus mongolicus</name>
    <dbReference type="NCBI Taxonomy" id="233100"/>
    <lineage>
        <taxon>Bacteria</taxon>
        <taxon>Pseudomonadati</taxon>
        <taxon>Pseudomonadota</taxon>
        <taxon>Gammaproteobacteria</taxon>
        <taxon>Chromatiales</taxon>
        <taxon>Ectothiorhodospiraceae</taxon>
        <taxon>Ectothiorhodosinus</taxon>
    </lineage>
</organism>
<evidence type="ECO:0000256" key="1">
    <source>
        <dbReference type="ARBA" id="ARBA00022692"/>
    </source>
</evidence>
<evidence type="ECO:0000256" key="2">
    <source>
        <dbReference type="ARBA" id="ARBA00022989"/>
    </source>
</evidence>
<dbReference type="InterPro" id="IPR011701">
    <property type="entry name" value="MFS"/>
</dbReference>
<feature type="transmembrane region" description="Helical" evidence="4">
    <location>
        <begin position="385"/>
        <end position="404"/>
    </location>
</feature>
<feature type="transmembrane region" description="Helical" evidence="4">
    <location>
        <begin position="21"/>
        <end position="42"/>
    </location>
</feature>
<keyword evidence="2 4" id="KW-1133">Transmembrane helix</keyword>
<dbReference type="Pfam" id="PF07690">
    <property type="entry name" value="MFS_1"/>
    <property type="match status" value="1"/>
</dbReference>
<evidence type="ECO:0000256" key="4">
    <source>
        <dbReference type="SAM" id="Phobius"/>
    </source>
</evidence>
<dbReference type="SUPFAM" id="SSF103473">
    <property type="entry name" value="MFS general substrate transporter"/>
    <property type="match status" value="1"/>
</dbReference>
<feature type="transmembrane region" description="Helical" evidence="4">
    <location>
        <begin position="181"/>
        <end position="200"/>
    </location>
</feature>
<keyword evidence="1 4" id="KW-0812">Transmembrane</keyword>
<evidence type="ECO:0000313" key="6">
    <source>
        <dbReference type="Proteomes" id="UP000223759"/>
    </source>
</evidence>
<accession>A0A1R3VM97</accession>
<evidence type="ECO:0000256" key="3">
    <source>
        <dbReference type="ARBA" id="ARBA00023136"/>
    </source>
</evidence>
<gene>
    <name evidence="5" type="ORF">SAMN05216526_0161</name>
</gene>
<protein>
    <submittedName>
        <fullName evidence="5">Predicted arabinose efflux permease, MFS family</fullName>
    </submittedName>
</protein>